<dbReference type="PROSITE" id="PS51257">
    <property type="entry name" value="PROKAR_LIPOPROTEIN"/>
    <property type="match status" value="1"/>
</dbReference>
<name>A0A956RQH0_UNCEI</name>
<gene>
    <name evidence="1" type="ORF">KC729_16390</name>
</gene>
<dbReference type="Proteomes" id="UP000697710">
    <property type="component" value="Unassembled WGS sequence"/>
</dbReference>
<dbReference type="EMBL" id="JAGQHR010000629">
    <property type="protein sequence ID" value="MCA9729268.1"/>
    <property type="molecule type" value="Genomic_DNA"/>
</dbReference>
<comment type="caution">
    <text evidence="1">The sequence shown here is derived from an EMBL/GenBank/DDBJ whole genome shotgun (WGS) entry which is preliminary data.</text>
</comment>
<reference evidence="1" key="2">
    <citation type="journal article" date="2021" name="Microbiome">
        <title>Successional dynamics and alternative stable states in a saline activated sludge microbial community over 9 years.</title>
        <authorList>
            <person name="Wang Y."/>
            <person name="Ye J."/>
            <person name="Ju F."/>
            <person name="Liu L."/>
            <person name="Boyd J.A."/>
            <person name="Deng Y."/>
            <person name="Parks D.H."/>
            <person name="Jiang X."/>
            <person name="Yin X."/>
            <person name="Woodcroft B.J."/>
            <person name="Tyson G.W."/>
            <person name="Hugenholtz P."/>
            <person name="Polz M.F."/>
            <person name="Zhang T."/>
        </authorList>
    </citation>
    <scope>NUCLEOTIDE SEQUENCE</scope>
    <source>
        <strain evidence="1">HKST-UBA01</strain>
    </source>
</reference>
<proteinExistence type="predicted"/>
<accession>A0A956RQH0</accession>
<reference evidence="1" key="1">
    <citation type="submission" date="2020-04" db="EMBL/GenBank/DDBJ databases">
        <authorList>
            <person name="Zhang T."/>
        </authorList>
    </citation>
    <scope>NUCLEOTIDE SEQUENCE</scope>
    <source>
        <strain evidence="1">HKST-UBA01</strain>
    </source>
</reference>
<evidence type="ECO:0000313" key="1">
    <source>
        <dbReference type="EMBL" id="MCA9729268.1"/>
    </source>
</evidence>
<evidence type="ECO:0000313" key="2">
    <source>
        <dbReference type="Proteomes" id="UP000697710"/>
    </source>
</evidence>
<organism evidence="1 2">
    <name type="scientific">Eiseniibacteriota bacterium</name>
    <dbReference type="NCBI Taxonomy" id="2212470"/>
    <lineage>
        <taxon>Bacteria</taxon>
        <taxon>Candidatus Eiseniibacteriota</taxon>
    </lineage>
</organism>
<protein>
    <submittedName>
        <fullName evidence="1">Uncharacterized protein</fullName>
    </submittedName>
</protein>
<dbReference type="AlphaFoldDB" id="A0A956RQH0"/>
<sequence>MTKHTSPSQWRNRAGATTAVAAALGLMILTSGCSDSESQTSALTGVSATQAAETTAPSLSLSQLPASMNLTTTQQTQLGEAIDQLNSDRQRLHSEFQRGPRGGGRFGDRIRRTMGANAEPPMVTFLESSSEILDADQFQTLCEYLVSNRPERGQGGEGIRHEGRGRMMGHLASELGLSDQQVSAMQDLMKSYGEQFRTLMESVLDGTVSAEDGVAQATQLAESLKGEMAGILTPDQLAKWEELKQDRIDQGIDRRLENLDTQLTRRAEFLTRVLQLSDAQSSQVEQILLASIPARERILTGVQNGTIPPQVAIMMGLQIEQQILTDIKAILTDEQIQKLEAMKDLIPHGMKMAGRGHGFGGGF</sequence>